<dbReference type="SMART" id="SM00387">
    <property type="entry name" value="HATPase_c"/>
    <property type="match status" value="1"/>
</dbReference>
<organism evidence="16 17">
    <name type="scientific">Zeimonas arvi</name>
    <dbReference type="NCBI Taxonomy" id="2498847"/>
    <lineage>
        <taxon>Bacteria</taxon>
        <taxon>Pseudomonadati</taxon>
        <taxon>Pseudomonadota</taxon>
        <taxon>Betaproteobacteria</taxon>
        <taxon>Burkholderiales</taxon>
        <taxon>Burkholderiaceae</taxon>
        <taxon>Zeimonas</taxon>
    </lineage>
</organism>
<feature type="domain" description="HAMP" evidence="15">
    <location>
        <begin position="166"/>
        <end position="218"/>
    </location>
</feature>
<comment type="subcellular location">
    <subcellularLocation>
        <location evidence="2">Membrane</location>
        <topology evidence="2">Multi-pass membrane protein</topology>
    </subcellularLocation>
</comment>
<dbReference type="InterPro" id="IPR036890">
    <property type="entry name" value="HATPase_C_sf"/>
</dbReference>
<keyword evidence="4" id="KW-0597">Phosphoprotein</keyword>
<dbReference type="Pfam" id="PF00512">
    <property type="entry name" value="HisKA"/>
    <property type="match status" value="1"/>
</dbReference>
<keyword evidence="12 13" id="KW-0472">Membrane</keyword>
<dbReference type="SUPFAM" id="SSF47384">
    <property type="entry name" value="Homodimeric domain of signal transducing histidine kinase"/>
    <property type="match status" value="1"/>
</dbReference>
<sequence>MKATSIRARLLLSLLPLFLLAVAVVGTVTYRYVLHESHALFDYHLEQMALSLRDQGEVPAPPVPPEERQQFDFVVQIWNADGSKVYISQTRSRARLPDRAMLGFADVVTEGERWRVYSLLARGRVIQIGQPYLVRERIAAAAALRSLTPLLVIAPMVALAIWWLVGLALEPVVRVTRELRRRDARRLDPVPDEGLPAEIEPMVRQLNGLLDRLRHAFEAQRAFVADAAHELRTPLAALKLQAGLLGRARDDQARSEALQALRSGIDRATHLIDQLLTLARSEPEAVASPEPADLAAIAREAASELRAIAESQGVRLELRAPGALPLTGEPEALHGLVRNLVDNAIRHTPRGSRVEITLAVDGGEVALTVDDEGPGIPPEDRERVFDRFFSRTSGDRGGSGLGLAIVRAIVERHGGSIALGDSPRGGLRVSVRLPAAGAPAPAQSPARPS</sequence>
<evidence type="ECO:0000256" key="3">
    <source>
        <dbReference type="ARBA" id="ARBA00012438"/>
    </source>
</evidence>
<keyword evidence="6 13" id="KW-0812">Transmembrane</keyword>
<proteinExistence type="predicted"/>
<dbReference type="SUPFAM" id="SSF55874">
    <property type="entry name" value="ATPase domain of HSP90 chaperone/DNA topoisomerase II/histidine kinase"/>
    <property type="match status" value="1"/>
</dbReference>
<keyword evidence="17" id="KW-1185">Reference proteome</keyword>
<dbReference type="Gene3D" id="3.30.565.10">
    <property type="entry name" value="Histidine kinase-like ATPase, C-terminal domain"/>
    <property type="match status" value="1"/>
</dbReference>
<protein>
    <recommendedName>
        <fullName evidence="3">histidine kinase</fullName>
        <ecNumber evidence="3">2.7.13.3</ecNumber>
    </recommendedName>
</protein>
<evidence type="ECO:0000256" key="11">
    <source>
        <dbReference type="ARBA" id="ARBA00023012"/>
    </source>
</evidence>
<dbReference type="InterPro" id="IPR003594">
    <property type="entry name" value="HATPase_dom"/>
</dbReference>
<evidence type="ECO:0000313" key="16">
    <source>
        <dbReference type="EMBL" id="TXL64626.1"/>
    </source>
</evidence>
<dbReference type="InterPro" id="IPR004358">
    <property type="entry name" value="Sig_transdc_His_kin-like_C"/>
</dbReference>
<feature type="domain" description="Histidine kinase" evidence="14">
    <location>
        <begin position="226"/>
        <end position="437"/>
    </location>
</feature>
<keyword evidence="8 16" id="KW-0418">Kinase</keyword>
<dbReference type="GO" id="GO:0005524">
    <property type="term" value="F:ATP binding"/>
    <property type="evidence" value="ECO:0007669"/>
    <property type="project" value="UniProtKB-KW"/>
</dbReference>
<comment type="caution">
    <text evidence="16">The sequence shown here is derived from an EMBL/GenBank/DDBJ whole genome shotgun (WGS) entry which is preliminary data.</text>
</comment>
<dbReference type="PROSITE" id="PS50885">
    <property type="entry name" value="HAMP"/>
    <property type="match status" value="1"/>
</dbReference>
<evidence type="ECO:0000256" key="12">
    <source>
        <dbReference type="ARBA" id="ARBA00023136"/>
    </source>
</evidence>
<evidence type="ECO:0000256" key="9">
    <source>
        <dbReference type="ARBA" id="ARBA00022840"/>
    </source>
</evidence>
<dbReference type="PANTHER" id="PTHR45436">
    <property type="entry name" value="SENSOR HISTIDINE KINASE YKOH"/>
    <property type="match status" value="1"/>
</dbReference>
<dbReference type="InterPro" id="IPR036097">
    <property type="entry name" value="HisK_dim/P_sf"/>
</dbReference>
<dbReference type="InterPro" id="IPR003660">
    <property type="entry name" value="HAMP_dom"/>
</dbReference>
<comment type="catalytic activity">
    <reaction evidence="1">
        <text>ATP + protein L-histidine = ADP + protein N-phospho-L-histidine.</text>
        <dbReference type="EC" id="2.7.13.3"/>
    </reaction>
</comment>
<dbReference type="EMBL" id="VDUY01000005">
    <property type="protein sequence ID" value="TXL64626.1"/>
    <property type="molecule type" value="Genomic_DNA"/>
</dbReference>
<dbReference type="InterPro" id="IPR005467">
    <property type="entry name" value="His_kinase_dom"/>
</dbReference>
<dbReference type="Proteomes" id="UP000321548">
    <property type="component" value="Unassembled WGS sequence"/>
</dbReference>
<evidence type="ECO:0000256" key="6">
    <source>
        <dbReference type="ARBA" id="ARBA00022692"/>
    </source>
</evidence>
<evidence type="ECO:0000256" key="2">
    <source>
        <dbReference type="ARBA" id="ARBA00004141"/>
    </source>
</evidence>
<feature type="transmembrane region" description="Helical" evidence="13">
    <location>
        <begin position="150"/>
        <end position="173"/>
    </location>
</feature>
<dbReference type="Gene3D" id="1.10.287.130">
    <property type="match status" value="1"/>
</dbReference>
<evidence type="ECO:0000256" key="1">
    <source>
        <dbReference type="ARBA" id="ARBA00000085"/>
    </source>
</evidence>
<dbReference type="InterPro" id="IPR050428">
    <property type="entry name" value="TCS_sensor_his_kinase"/>
</dbReference>
<evidence type="ECO:0000259" key="15">
    <source>
        <dbReference type="PROSITE" id="PS50885"/>
    </source>
</evidence>
<evidence type="ECO:0000256" key="10">
    <source>
        <dbReference type="ARBA" id="ARBA00022989"/>
    </source>
</evidence>
<keyword evidence="9" id="KW-0067">ATP-binding</keyword>
<accession>A0A5C8NTY7</accession>
<name>A0A5C8NTY7_9BURK</name>
<gene>
    <name evidence="16" type="ORF">FHP08_12815</name>
</gene>
<dbReference type="GO" id="GO:0000155">
    <property type="term" value="F:phosphorelay sensor kinase activity"/>
    <property type="evidence" value="ECO:0007669"/>
    <property type="project" value="InterPro"/>
</dbReference>
<evidence type="ECO:0000256" key="13">
    <source>
        <dbReference type="SAM" id="Phobius"/>
    </source>
</evidence>
<evidence type="ECO:0000256" key="7">
    <source>
        <dbReference type="ARBA" id="ARBA00022741"/>
    </source>
</evidence>
<dbReference type="OrthoDB" id="8554694at2"/>
<evidence type="ECO:0000259" key="14">
    <source>
        <dbReference type="PROSITE" id="PS50109"/>
    </source>
</evidence>
<dbReference type="PANTHER" id="PTHR45436:SF14">
    <property type="entry name" value="SENSOR PROTEIN QSEC"/>
    <property type="match status" value="1"/>
</dbReference>
<evidence type="ECO:0000313" key="17">
    <source>
        <dbReference type="Proteomes" id="UP000321548"/>
    </source>
</evidence>
<keyword evidence="10 13" id="KW-1133">Transmembrane helix</keyword>
<keyword evidence="11" id="KW-0902">Two-component regulatory system</keyword>
<dbReference type="PRINTS" id="PR00344">
    <property type="entry name" value="BCTRLSENSOR"/>
</dbReference>
<evidence type="ECO:0000256" key="4">
    <source>
        <dbReference type="ARBA" id="ARBA00022553"/>
    </source>
</evidence>
<dbReference type="InterPro" id="IPR003661">
    <property type="entry name" value="HisK_dim/P_dom"/>
</dbReference>
<dbReference type="EC" id="2.7.13.3" evidence="3"/>
<dbReference type="PROSITE" id="PS50109">
    <property type="entry name" value="HIS_KIN"/>
    <property type="match status" value="1"/>
</dbReference>
<evidence type="ECO:0000256" key="5">
    <source>
        <dbReference type="ARBA" id="ARBA00022679"/>
    </source>
</evidence>
<dbReference type="CDD" id="cd00075">
    <property type="entry name" value="HATPase"/>
    <property type="match status" value="1"/>
</dbReference>
<dbReference type="SMART" id="SM00388">
    <property type="entry name" value="HisKA"/>
    <property type="match status" value="1"/>
</dbReference>
<dbReference type="Pfam" id="PF02518">
    <property type="entry name" value="HATPase_c"/>
    <property type="match status" value="1"/>
</dbReference>
<dbReference type="GO" id="GO:0005886">
    <property type="term" value="C:plasma membrane"/>
    <property type="evidence" value="ECO:0007669"/>
    <property type="project" value="TreeGrafter"/>
</dbReference>
<dbReference type="RefSeq" id="WP_147704875.1">
    <property type="nucleotide sequence ID" value="NZ_VDUY01000005.1"/>
</dbReference>
<keyword evidence="5" id="KW-0808">Transferase</keyword>
<evidence type="ECO:0000256" key="8">
    <source>
        <dbReference type="ARBA" id="ARBA00022777"/>
    </source>
</evidence>
<dbReference type="CDD" id="cd00082">
    <property type="entry name" value="HisKA"/>
    <property type="match status" value="1"/>
</dbReference>
<dbReference type="AlphaFoldDB" id="A0A5C8NTY7"/>
<keyword evidence="7" id="KW-0547">Nucleotide-binding</keyword>
<reference evidence="16 17" key="1">
    <citation type="submission" date="2019-06" db="EMBL/GenBank/DDBJ databases">
        <title>Quisquiliibacterium sp. nov., isolated from a maize field.</title>
        <authorList>
            <person name="Lin S.-Y."/>
            <person name="Tsai C.-F."/>
            <person name="Young C.-C."/>
        </authorList>
    </citation>
    <scope>NUCLEOTIDE SEQUENCE [LARGE SCALE GENOMIC DNA]</scope>
    <source>
        <strain evidence="16 17">CC-CFT501</strain>
    </source>
</reference>